<dbReference type="OMA" id="LPQLAYK"/>
<dbReference type="PANTHER" id="PTHR22767:SF3">
    <property type="entry name" value="N-ALPHA-ACETYLTRANSFERASE 25, NATB AUXILIARY SUBUNIT"/>
    <property type="match status" value="1"/>
</dbReference>
<evidence type="ECO:0000256" key="1">
    <source>
        <dbReference type="ARBA" id="ARBA00006298"/>
    </source>
</evidence>
<dbReference type="GO" id="GO:0004596">
    <property type="term" value="F:protein-N-terminal amino-acid acetyltransferase activity"/>
    <property type="evidence" value="ECO:0007669"/>
    <property type="project" value="EnsemblFungi"/>
</dbReference>
<keyword evidence="3" id="KW-1185">Reference proteome</keyword>
<dbReference type="PANTHER" id="PTHR22767">
    <property type="entry name" value="N-TERMINAL ACETYLTRANSFERASE-RELATED"/>
    <property type="match status" value="1"/>
</dbReference>
<proteinExistence type="inferred from homology"/>
<dbReference type="EMBL" id="CP002501">
    <property type="protein sequence ID" value="AET40077.1"/>
    <property type="molecule type" value="Genomic_DNA"/>
</dbReference>
<dbReference type="GO" id="GO:0031416">
    <property type="term" value="C:NatB complex"/>
    <property type="evidence" value="ECO:0007669"/>
    <property type="project" value="EnsemblFungi"/>
</dbReference>
<sequence length="766" mass="89436">MKDQEVFDLIDQESFKQALNLVGQLTRQFPSSIYFKILEQYTKFKQSPGKYDYASKLAPLIEPNISLPGDSKSLKLLHDFLMALNSPIPPLKPYQMAVNKYPSFELCDKWFDQAIEDLDFNYLNKASFQLSRYSKNSRANKFWNAVVLLTWYKCSSNTLEDKDIRLLPQLSYQMLSQLKPFRDEQEVVVFCHICGLLGDEKADEIIELILNHWGTNREDSLDLYLKDLLVDNLKNVERYEILYEVCKSLLVHLDDFKLLKDLILSGAKVQKSKEEIEAQFSNSRNGYLAHIELNLIYDGVITEPSLRRYLDKFHGKPCCAIDIGHYMEHIDRALISDIFDSYERDIVSDANRIKLLESTDVEEFTELFLKYQSTLNSKPKTDYSSCSFFILNVVRNLLQEQKMDLGKIVTAISILESYQEQDPYNYDTRIALIALYQNLGLTPIAYQHYSMLKVKNVQNDILDHLLYTRYSTLYPNRNHDFLKKSRIDEGECQIYQSLESIPRLLKIAFEKSSFTKIPGMFSFYDQLQRSIMRWLRISDHLKLLRLCNDKRGAHLKRLHSELLKLGFDKFGNWADNRDFALAGISGIPIEYMNVDANYVTLQLLQELILECIGLGTHDELVDKALETMTLSFSCFTVYETWTWKVYVELYQHVPDMTTEGLWSLINNVPDFSHERDWKLIHGYTTLLMTFKTLYNIKRIKDEPMKKLIKEKLCSLRTQCSSYFHAFAQDIEESQVDNQLLDKLSYNSIKTQIIASINEVCKGIRNL</sequence>
<protein>
    <submittedName>
        <fullName evidence="2">Uncharacterized protein</fullName>
    </submittedName>
</protein>
<evidence type="ECO:0000313" key="3">
    <source>
        <dbReference type="Proteomes" id="UP000006790"/>
    </source>
</evidence>
<dbReference type="GeneID" id="11468394"/>
<name>I6NDD5_ERECY</name>
<dbReference type="FunCoup" id="I6NDD5">
    <property type="interactions" value="63"/>
</dbReference>
<gene>
    <name evidence="2" type="ordered locus">Ecym_5316</name>
</gene>
<dbReference type="HOGENOM" id="CLU_019572_0_0_1"/>
<dbReference type="STRING" id="931890.I6NDD5"/>
<dbReference type="InParanoid" id="I6NDD5"/>
<dbReference type="GO" id="GO:0007010">
    <property type="term" value="P:cytoskeleton organization"/>
    <property type="evidence" value="ECO:0007669"/>
    <property type="project" value="EnsemblFungi"/>
</dbReference>
<reference evidence="2 3" key="1">
    <citation type="journal article" date="2011" name="G3 (Bethesda)">
        <title>Genome evolution in the Eremothecium clade of the Saccharomyces complex revealed by comparative genomics.</title>
        <authorList>
            <person name="Wendland J."/>
            <person name="Walther A."/>
        </authorList>
    </citation>
    <scope>NUCLEOTIDE SEQUENCE [LARGE SCALE GENOMIC DNA]</scope>
    <source>
        <strain evidence="3">CBS 270.75 / DBVPG 7215 / KCTC 17166 / NRRL Y-17582</strain>
    </source>
</reference>
<dbReference type="Pfam" id="PF09797">
    <property type="entry name" value="NatB_MDM20"/>
    <property type="match status" value="1"/>
</dbReference>
<dbReference type="Proteomes" id="UP000006790">
    <property type="component" value="Chromosome 5"/>
</dbReference>
<dbReference type="GO" id="GO:0000001">
    <property type="term" value="P:mitochondrion inheritance"/>
    <property type="evidence" value="ECO:0007669"/>
    <property type="project" value="EnsemblFungi"/>
</dbReference>
<dbReference type="RefSeq" id="XP_003646894.1">
    <property type="nucleotide sequence ID" value="XM_003646846.1"/>
</dbReference>
<dbReference type="eggNOG" id="KOG2053">
    <property type="taxonomic scope" value="Eukaryota"/>
</dbReference>
<dbReference type="OrthoDB" id="1874341at2759"/>
<evidence type="ECO:0000313" key="2">
    <source>
        <dbReference type="EMBL" id="AET40077.1"/>
    </source>
</evidence>
<accession>I6NDD5</accession>
<dbReference type="KEGG" id="erc:Ecym_5316"/>
<comment type="similarity">
    <text evidence="1">Belongs to the MDM20/NAA25 family.</text>
</comment>
<dbReference type="AlphaFoldDB" id="I6NDD5"/>
<organism evidence="2 3">
    <name type="scientific">Eremothecium cymbalariae (strain CBS 270.75 / DBVPG 7215 / KCTC 17166 / NRRL Y-17582)</name>
    <name type="common">Yeast</name>
    <dbReference type="NCBI Taxonomy" id="931890"/>
    <lineage>
        <taxon>Eukaryota</taxon>
        <taxon>Fungi</taxon>
        <taxon>Dikarya</taxon>
        <taxon>Ascomycota</taxon>
        <taxon>Saccharomycotina</taxon>
        <taxon>Saccharomycetes</taxon>
        <taxon>Saccharomycetales</taxon>
        <taxon>Saccharomycetaceae</taxon>
        <taxon>Eremothecium</taxon>
    </lineage>
</organism>
<dbReference type="GO" id="GO:0032956">
    <property type="term" value="P:regulation of actin cytoskeleton organization"/>
    <property type="evidence" value="ECO:0007669"/>
    <property type="project" value="EnsemblFungi"/>
</dbReference>
<dbReference type="InterPro" id="IPR019183">
    <property type="entry name" value="NAA25_NatB_aux_su"/>
</dbReference>